<protein>
    <submittedName>
        <fullName evidence="1">Uncharacterized protein</fullName>
    </submittedName>
</protein>
<sequence>MAYSHTNSKGVTYYLHKSEVTLRGGKTQTIYFFAKKEVNEKGEPVDLPEDRVVKENPRNGFLTVSKKDK</sequence>
<dbReference type="Proteomes" id="UP001059824">
    <property type="component" value="Chromosome"/>
</dbReference>
<reference evidence="1" key="1">
    <citation type="journal article" date="2021" name="Nat. Microbiol.">
        <title>Cocultivation of an ultrasmall environmental parasitic bacterium with lytic ability against bacteria associated with wastewater foams.</title>
        <authorList>
            <person name="Batinovic S."/>
            <person name="Rose J.J.A."/>
            <person name="Ratcliffe J."/>
            <person name="Seviour R.J."/>
            <person name="Petrovski S."/>
        </authorList>
    </citation>
    <scope>NUCLEOTIDE SEQUENCE</scope>
    <source>
        <strain evidence="1">JR1</strain>
    </source>
</reference>
<dbReference type="KEGG" id="mama:GII36_05320"/>
<name>A0A857MV03_9BACT</name>
<dbReference type="RefSeq" id="WP_260763219.1">
    <property type="nucleotide sequence ID" value="NZ_CP045921.1"/>
</dbReference>
<keyword evidence="2" id="KW-1185">Reference proteome</keyword>
<gene>
    <name evidence="1" type="ORF">GII36_05320</name>
</gene>
<organism evidence="1 2">
    <name type="scientific">Candidatus Mycosynbacter amalyticus</name>
    <dbReference type="NCBI Taxonomy" id="2665156"/>
    <lineage>
        <taxon>Bacteria</taxon>
        <taxon>Candidatus Saccharimonadota</taxon>
        <taxon>Candidatus Saccharimonadota incertae sedis</taxon>
        <taxon>Candidatus Mycosynbacter</taxon>
    </lineage>
</organism>
<evidence type="ECO:0000313" key="1">
    <source>
        <dbReference type="EMBL" id="QHN43237.1"/>
    </source>
</evidence>
<accession>A0A857MV03</accession>
<evidence type="ECO:0000313" key="2">
    <source>
        <dbReference type="Proteomes" id="UP001059824"/>
    </source>
</evidence>
<proteinExistence type="predicted"/>
<dbReference type="EMBL" id="CP045921">
    <property type="protein sequence ID" value="QHN43237.1"/>
    <property type="molecule type" value="Genomic_DNA"/>
</dbReference>
<dbReference type="AlphaFoldDB" id="A0A857MV03"/>